<dbReference type="Proteomes" id="UP000326396">
    <property type="component" value="Linkage Group LG1"/>
</dbReference>
<reference evidence="2 3" key="1">
    <citation type="submission" date="2019-05" db="EMBL/GenBank/DDBJ databases">
        <title>Mikania micrantha, genome provides insights into the molecular mechanism of rapid growth.</title>
        <authorList>
            <person name="Liu B."/>
        </authorList>
    </citation>
    <scope>NUCLEOTIDE SEQUENCE [LARGE SCALE GENOMIC DNA]</scope>
    <source>
        <strain evidence="2">NLD-2019</strain>
        <tissue evidence="2">Leaf</tissue>
    </source>
</reference>
<accession>A0A5N6Q262</accession>
<dbReference type="AlphaFoldDB" id="A0A5N6Q262"/>
<keyword evidence="3" id="KW-1185">Reference proteome</keyword>
<protein>
    <submittedName>
        <fullName evidence="2">Uncharacterized protein</fullName>
    </submittedName>
</protein>
<dbReference type="EMBL" id="SZYD01000001">
    <property type="protein sequence ID" value="KAD7477780.1"/>
    <property type="molecule type" value="Genomic_DNA"/>
</dbReference>
<evidence type="ECO:0000313" key="2">
    <source>
        <dbReference type="EMBL" id="KAD7477780.1"/>
    </source>
</evidence>
<sequence length="92" mass="10362">MKSNNFVNSLACALRVRREGKSVVARAPSAAPHRYSPYCRTTPVTIFPMPTALVAIFPIGATKHARKRGQPKEARSTAPPPPRNHRRWLWFI</sequence>
<organism evidence="2 3">
    <name type="scientific">Mikania micrantha</name>
    <name type="common">bitter vine</name>
    <dbReference type="NCBI Taxonomy" id="192012"/>
    <lineage>
        <taxon>Eukaryota</taxon>
        <taxon>Viridiplantae</taxon>
        <taxon>Streptophyta</taxon>
        <taxon>Embryophyta</taxon>
        <taxon>Tracheophyta</taxon>
        <taxon>Spermatophyta</taxon>
        <taxon>Magnoliopsida</taxon>
        <taxon>eudicotyledons</taxon>
        <taxon>Gunneridae</taxon>
        <taxon>Pentapetalae</taxon>
        <taxon>asterids</taxon>
        <taxon>campanulids</taxon>
        <taxon>Asterales</taxon>
        <taxon>Asteraceae</taxon>
        <taxon>Asteroideae</taxon>
        <taxon>Heliantheae alliance</taxon>
        <taxon>Eupatorieae</taxon>
        <taxon>Mikania</taxon>
    </lineage>
</organism>
<evidence type="ECO:0000256" key="1">
    <source>
        <dbReference type="SAM" id="MobiDB-lite"/>
    </source>
</evidence>
<gene>
    <name evidence="2" type="ORF">E3N88_00916</name>
</gene>
<comment type="caution">
    <text evidence="2">The sequence shown here is derived from an EMBL/GenBank/DDBJ whole genome shotgun (WGS) entry which is preliminary data.</text>
</comment>
<name>A0A5N6Q262_9ASTR</name>
<evidence type="ECO:0000313" key="3">
    <source>
        <dbReference type="Proteomes" id="UP000326396"/>
    </source>
</evidence>
<feature type="region of interest" description="Disordered" evidence="1">
    <location>
        <begin position="63"/>
        <end position="85"/>
    </location>
</feature>
<proteinExistence type="predicted"/>